<gene>
    <name evidence="2" type="ORF">SBA5_910007</name>
</gene>
<reference evidence="3" key="1">
    <citation type="submission" date="2018-02" db="EMBL/GenBank/DDBJ databases">
        <authorList>
            <person name="Hausmann B."/>
        </authorList>
    </citation>
    <scope>NUCLEOTIDE SEQUENCE [LARGE SCALE GENOMIC DNA]</scope>
    <source>
        <strain evidence="3">Peat soil MAG SbA5</strain>
    </source>
</reference>
<dbReference type="AlphaFoldDB" id="A0A2N9M8L1"/>
<proteinExistence type="predicted"/>
<evidence type="ECO:0000313" key="2">
    <source>
        <dbReference type="EMBL" id="SPE31825.1"/>
    </source>
</evidence>
<keyword evidence="1" id="KW-1133">Transmembrane helix</keyword>
<name>A0A2N9M8L1_9BACT</name>
<accession>A0A2N9M8L1</accession>
<protein>
    <submittedName>
        <fullName evidence="2">Uncharacterized protein</fullName>
    </submittedName>
</protein>
<evidence type="ECO:0000256" key="1">
    <source>
        <dbReference type="SAM" id="Phobius"/>
    </source>
</evidence>
<sequence>MMVLGNFSLVAALLLWNFARPSGAMAHALAAHIWIDALCGLLFGVSIGSNLMAVRARRCRSVEDPNL</sequence>
<keyword evidence="1" id="KW-0472">Membrane</keyword>
<feature type="transmembrane region" description="Helical" evidence="1">
    <location>
        <begin position="31"/>
        <end position="53"/>
    </location>
</feature>
<evidence type="ECO:0000313" key="3">
    <source>
        <dbReference type="Proteomes" id="UP000239735"/>
    </source>
</evidence>
<keyword evidence="1" id="KW-0812">Transmembrane</keyword>
<dbReference type="Proteomes" id="UP000239735">
    <property type="component" value="Unassembled WGS sequence"/>
</dbReference>
<organism evidence="2 3">
    <name type="scientific">Candidatus Sulfuritelmatomonas gaucii</name>
    <dbReference type="NCBI Taxonomy" id="2043161"/>
    <lineage>
        <taxon>Bacteria</taxon>
        <taxon>Pseudomonadati</taxon>
        <taxon>Acidobacteriota</taxon>
        <taxon>Terriglobia</taxon>
        <taxon>Terriglobales</taxon>
        <taxon>Acidobacteriaceae</taxon>
        <taxon>Candidatus Sulfuritelmatomonas</taxon>
    </lineage>
</organism>
<dbReference type="EMBL" id="OKRB01000154">
    <property type="protein sequence ID" value="SPE31825.1"/>
    <property type="molecule type" value="Genomic_DNA"/>
</dbReference>